<gene>
    <name evidence="7" type="ORF">CF651_29220</name>
</gene>
<evidence type="ECO:0000259" key="5">
    <source>
        <dbReference type="Pfam" id="PF00389"/>
    </source>
</evidence>
<feature type="domain" description="D-isomer specific 2-hydroxyacid dehydrogenase NAD-binding" evidence="6">
    <location>
        <begin position="114"/>
        <end position="288"/>
    </location>
</feature>
<dbReference type="InterPro" id="IPR006140">
    <property type="entry name" value="D-isomer_DH_NAD-bd"/>
</dbReference>
<accession>A0A229UHB4</accession>
<dbReference type="PANTHER" id="PTHR42789:SF1">
    <property type="entry name" value="D-ISOMER SPECIFIC 2-HYDROXYACID DEHYDROGENASE FAMILY PROTEIN (AFU_ORTHOLOGUE AFUA_6G10090)"/>
    <property type="match status" value="1"/>
</dbReference>
<dbReference type="GO" id="GO:0016616">
    <property type="term" value="F:oxidoreductase activity, acting on the CH-OH group of donors, NAD or NADP as acceptor"/>
    <property type="evidence" value="ECO:0007669"/>
    <property type="project" value="InterPro"/>
</dbReference>
<dbReference type="Pfam" id="PF02826">
    <property type="entry name" value="2-Hacid_dh_C"/>
    <property type="match status" value="1"/>
</dbReference>
<evidence type="ECO:0000256" key="1">
    <source>
        <dbReference type="ARBA" id="ARBA00005854"/>
    </source>
</evidence>
<evidence type="ECO:0000256" key="2">
    <source>
        <dbReference type="ARBA" id="ARBA00023002"/>
    </source>
</evidence>
<evidence type="ECO:0000256" key="4">
    <source>
        <dbReference type="RuleBase" id="RU003719"/>
    </source>
</evidence>
<dbReference type="AlphaFoldDB" id="A0A229UHB4"/>
<organism evidence="7 8">
    <name type="scientific">Paenibacillus rigui</name>
    <dbReference type="NCBI Taxonomy" id="554312"/>
    <lineage>
        <taxon>Bacteria</taxon>
        <taxon>Bacillati</taxon>
        <taxon>Bacillota</taxon>
        <taxon>Bacilli</taxon>
        <taxon>Bacillales</taxon>
        <taxon>Paenibacillaceae</taxon>
        <taxon>Paenibacillus</taxon>
    </lineage>
</organism>
<evidence type="ECO:0000256" key="3">
    <source>
        <dbReference type="ARBA" id="ARBA00023027"/>
    </source>
</evidence>
<dbReference type="OrthoDB" id="9805416at2"/>
<dbReference type="SUPFAM" id="SSF52283">
    <property type="entry name" value="Formate/glycerate dehydrogenase catalytic domain-like"/>
    <property type="match status" value="1"/>
</dbReference>
<dbReference type="RefSeq" id="WP_094018393.1">
    <property type="nucleotide sequence ID" value="NZ_NMQW01000057.1"/>
</dbReference>
<dbReference type="GO" id="GO:0051287">
    <property type="term" value="F:NAD binding"/>
    <property type="evidence" value="ECO:0007669"/>
    <property type="project" value="InterPro"/>
</dbReference>
<reference evidence="7 8" key="1">
    <citation type="submission" date="2017-07" db="EMBL/GenBank/DDBJ databases">
        <title>Genome sequencing and assembly of Paenibacillus rigui.</title>
        <authorList>
            <person name="Mayilraj S."/>
        </authorList>
    </citation>
    <scope>NUCLEOTIDE SEQUENCE [LARGE SCALE GENOMIC DNA]</scope>
    <source>
        <strain evidence="7 8">JCM 16352</strain>
    </source>
</reference>
<dbReference type="CDD" id="cd12169">
    <property type="entry name" value="PGDH_like_1"/>
    <property type="match status" value="1"/>
</dbReference>
<dbReference type="InterPro" id="IPR006139">
    <property type="entry name" value="D-isomer_2_OHA_DH_cat_dom"/>
</dbReference>
<dbReference type="InterPro" id="IPR050857">
    <property type="entry name" value="D-2-hydroxyacid_DH"/>
</dbReference>
<dbReference type="SUPFAM" id="SSF51735">
    <property type="entry name" value="NAD(P)-binding Rossmann-fold domains"/>
    <property type="match status" value="1"/>
</dbReference>
<proteinExistence type="inferred from homology"/>
<dbReference type="EMBL" id="NMQW01000057">
    <property type="protein sequence ID" value="OXM82751.1"/>
    <property type="molecule type" value="Genomic_DNA"/>
</dbReference>
<evidence type="ECO:0000313" key="8">
    <source>
        <dbReference type="Proteomes" id="UP000215509"/>
    </source>
</evidence>
<feature type="domain" description="D-isomer specific 2-hydroxyacid dehydrogenase catalytic" evidence="5">
    <location>
        <begin position="23"/>
        <end position="316"/>
    </location>
</feature>
<dbReference type="Gene3D" id="3.40.50.720">
    <property type="entry name" value="NAD(P)-binding Rossmann-like Domain"/>
    <property type="match status" value="2"/>
</dbReference>
<dbReference type="InterPro" id="IPR036291">
    <property type="entry name" value="NAD(P)-bd_dom_sf"/>
</dbReference>
<dbReference type="PANTHER" id="PTHR42789">
    <property type="entry name" value="D-ISOMER SPECIFIC 2-HYDROXYACID DEHYDROGENASE FAMILY PROTEIN (AFU_ORTHOLOGUE AFUA_6G10090)"/>
    <property type="match status" value="1"/>
</dbReference>
<sequence>MKLRCAVLDDYQKAARTIADWSVISDQVEVDVFHEHMEEEDELVQALEGYEILVIMRERTPFRASLLARLPRLKLLVTTGMRNASVDTQAAADRGIVVCGTGGLATPTVELTWALILGLARNIVWEHAAVKNNGPWQSTLGTDLSGKRLGLLGLGKLGSRVAQIGLAFGMEVVAWSQNLTRERTDEVGVQLAASKEELLASSDFVSIHLVLSDRTRGLIGAEELKHMRPTAFLINTSRAPIIDQQALEEAVANRWIAGAGIDVYEVEPLPEGHVFRSLPHVLTTPHLGYVTEDNYRTFYRDAVEDIQAFLAGQPIRRL</sequence>
<evidence type="ECO:0000313" key="7">
    <source>
        <dbReference type="EMBL" id="OXM82751.1"/>
    </source>
</evidence>
<dbReference type="Pfam" id="PF00389">
    <property type="entry name" value="2-Hacid_dh"/>
    <property type="match status" value="1"/>
</dbReference>
<evidence type="ECO:0000259" key="6">
    <source>
        <dbReference type="Pfam" id="PF02826"/>
    </source>
</evidence>
<keyword evidence="3" id="KW-0520">NAD</keyword>
<keyword evidence="2 4" id="KW-0560">Oxidoreductase</keyword>
<comment type="caution">
    <text evidence="7">The sequence shown here is derived from an EMBL/GenBank/DDBJ whole genome shotgun (WGS) entry which is preliminary data.</text>
</comment>
<protein>
    <submittedName>
        <fullName evidence="7">Hydroxyacid dehydrogenase</fullName>
    </submittedName>
</protein>
<keyword evidence="8" id="KW-1185">Reference proteome</keyword>
<dbReference type="Proteomes" id="UP000215509">
    <property type="component" value="Unassembled WGS sequence"/>
</dbReference>
<comment type="similarity">
    <text evidence="1 4">Belongs to the D-isomer specific 2-hydroxyacid dehydrogenase family.</text>
</comment>
<name>A0A229UHB4_9BACL</name>